<dbReference type="InterPro" id="IPR035979">
    <property type="entry name" value="RBD_domain_sf"/>
</dbReference>
<comment type="caution">
    <text evidence="4">The sequence shown here is derived from an EMBL/GenBank/DDBJ whole genome shotgun (WGS) entry which is preliminary data.</text>
</comment>
<feature type="compositionally biased region" description="Basic and acidic residues" evidence="2">
    <location>
        <begin position="191"/>
        <end position="206"/>
    </location>
</feature>
<evidence type="ECO:0000256" key="1">
    <source>
        <dbReference type="PROSITE-ProRule" id="PRU00176"/>
    </source>
</evidence>
<dbReference type="Pfam" id="PF00076">
    <property type="entry name" value="RRM_1"/>
    <property type="match status" value="1"/>
</dbReference>
<keyword evidence="5" id="KW-1185">Reference proteome</keyword>
<dbReference type="SUPFAM" id="SSF54928">
    <property type="entry name" value="RNA-binding domain, RBD"/>
    <property type="match status" value="1"/>
</dbReference>
<dbReference type="EMBL" id="JANCYW010000010">
    <property type="protein sequence ID" value="KAK4536901.1"/>
    <property type="molecule type" value="Genomic_DNA"/>
</dbReference>
<dbReference type="GO" id="GO:0003723">
    <property type="term" value="F:RNA binding"/>
    <property type="evidence" value="ECO:0007669"/>
    <property type="project" value="UniProtKB-UniRule"/>
</dbReference>
<dbReference type="InterPro" id="IPR000504">
    <property type="entry name" value="RRM_dom"/>
</dbReference>
<feature type="region of interest" description="Disordered" evidence="2">
    <location>
        <begin position="188"/>
        <end position="241"/>
    </location>
</feature>
<dbReference type="PROSITE" id="PS50102">
    <property type="entry name" value="RRM"/>
    <property type="match status" value="1"/>
</dbReference>
<dbReference type="Gene3D" id="3.30.70.330">
    <property type="match status" value="1"/>
</dbReference>
<sequence length="241" mass="26313">MTESDTAKHAVLVQNLSADVTKQTLLDFFSFCGDISIIKLRRAQGATAEGAGDDGAALEALVQFSTAAAQKTALVLDSATIKKRRVKIRGVDPGVAEAFVDEVEHGVPEAAAGTVADGPDRHSDRVGQLRDEFGNLVHRASSTWHDFDEQHRISERARDLGEVTRRKTQQINEQYRISDRAREGWSTAKQKSHELDERWRVSERARQGWGSLKSSISKLVHGDERSGPSSSAGPDSPAPTT</sequence>
<accession>A0AAV9IXM3</accession>
<protein>
    <recommendedName>
        <fullName evidence="3">RRM domain-containing protein</fullName>
    </recommendedName>
</protein>
<proteinExistence type="predicted"/>
<keyword evidence="1" id="KW-0694">RNA-binding</keyword>
<dbReference type="InterPro" id="IPR012677">
    <property type="entry name" value="Nucleotide-bd_a/b_plait_sf"/>
</dbReference>
<dbReference type="AlphaFoldDB" id="A0AAV9IXM3"/>
<feature type="domain" description="RRM" evidence="3">
    <location>
        <begin position="9"/>
        <end position="93"/>
    </location>
</feature>
<evidence type="ECO:0000256" key="2">
    <source>
        <dbReference type="SAM" id="MobiDB-lite"/>
    </source>
</evidence>
<reference evidence="4 5" key="1">
    <citation type="submission" date="2022-07" db="EMBL/GenBank/DDBJ databases">
        <title>Genome-wide signatures of adaptation to extreme environments.</title>
        <authorList>
            <person name="Cho C.H."/>
            <person name="Yoon H.S."/>
        </authorList>
    </citation>
    <scope>NUCLEOTIDE SEQUENCE [LARGE SCALE GENOMIC DNA]</scope>
    <source>
        <strain evidence="4 5">DBV 063 E5</strain>
    </source>
</reference>
<dbReference type="Proteomes" id="UP001301350">
    <property type="component" value="Unassembled WGS sequence"/>
</dbReference>
<evidence type="ECO:0000259" key="3">
    <source>
        <dbReference type="PROSITE" id="PS50102"/>
    </source>
</evidence>
<name>A0AAV9IXM3_CYACA</name>
<dbReference type="SMART" id="SM00360">
    <property type="entry name" value="RRM"/>
    <property type="match status" value="1"/>
</dbReference>
<gene>
    <name evidence="4" type="ORF">CDCA_CDCA10G2926</name>
</gene>
<evidence type="ECO:0000313" key="5">
    <source>
        <dbReference type="Proteomes" id="UP001301350"/>
    </source>
</evidence>
<evidence type="ECO:0000313" key="4">
    <source>
        <dbReference type="EMBL" id="KAK4536901.1"/>
    </source>
</evidence>
<organism evidence="4 5">
    <name type="scientific">Cyanidium caldarium</name>
    <name type="common">Red alga</name>
    <dbReference type="NCBI Taxonomy" id="2771"/>
    <lineage>
        <taxon>Eukaryota</taxon>
        <taxon>Rhodophyta</taxon>
        <taxon>Bangiophyceae</taxon>
        <taxon>Cyanidiales</taxon>
        <taxon>Cyanidiaceae</taxon>
        <taxon>Cyanidium</taxon>
    </lineage>
</organism>